<reference evidence="4" key="1">
    <citation type="submission" date="2023-10" db="EMBL/GenBank/DDBJ databases">
        <authorList>
            <person name="Chen Y."/>
            <person name="Shah S."/>
            <person name="Dougan E. K."/>
            <person name="Thang M."/>
            <person name="Chan C."/>
        </authorList>
    </citation>
    <scope>NUCLEOTIDE SEQUENCE [LARGE SCALE GENOMIC DNA]</scope>
</reference>
<gene>
    <name evidence="4" type="ORF">PCOR1329_LOCUS8141</name>
</gene>
<accession>A0ABN9Q2B1</accession>
<feature type="transmembrane region" description="Helical" evidence="2">
    <location>
        <begin position="61"/>
        <end position="85"/>
    </location>
</feature>
<sequence length="550" mass="61100">MSAGSSCGTPCSIGNVCLTDLWRALFKSAWGLVVAVPCLAAAATEVDLARVQHHLVSQTMYGSNAGFAAVLACIAAVLVTTWLFVSTRKRSSSLAGGPQSQEKLRVFAGWAQQQIEESCREAHRQIMDDVIFTFAAYAQRLEKESSRAQRRVAMMRLSVLIELLETPSVNVALRRVNWEWLRDWEHGRLEPRDARLRCTVVLPTICAAARAQGLERHGRAGGAASETSCDRLEGSIRYLAGWCADFLERPDVCAFLKAGCEHQGAAVAGEHPGFQSAGALESESSDEEEDIERSVSVGTIRSDSGECDADDGVRYEDFSRRKFDGQEHCWDAPDATETLVRGRMALADYLSDSRKIRSQSSMLDLVDVHLMKSREEVVFYSQSSKSRIKSLRKAGDSRFFFVLNFRLPPVHLCITWAVPEDCAWSRRPEGVLFERFLRMSDKERNLRVKVLPKVTEGPWLVKTGMPDRPGIVGKKVDIVHNSGPSHTEMSVNCISSSTGRRIVNLLTGAAKHFSLELYLIIEGQRQDELPERILGGLSIHQGDLLKIQME</sequence>
<dbReference type="InterPro" id="IPR009769">
    <property type="entry name" value="EDR2_C"/>
</dbReference>
<keyword evidence="2" id="KW-0812">Transmembrane</keyword>
<feature type="domain" description="Protein ENHANCED DISEASE RESISTANCE 2 C-terminal" evidence="3">
    <location>
        <begin position="330"/>
        <end position="541"/>
    </location>
</feature>
<evidence type="ECO:0000256" key="2">
    <source>
        <dbReference type="SAM" id="Phobius"/>
    </source>
</evidence>
<dbReference type="PANTHER" id="PTHR12136">
    <property type="entry name" value="ENHANCED DISEASE RESISTANCE-RELATED"/>
    <property type="match status" value="1"/>
</dbReference>
<name>A0ABN9Q2B1_9DINO</name>
<protein>
    <recommendedName>
        <fullName evidence="3">Protein ENHANCED DISEASE RESISTANCE 2 C-terminal domain-containing protein</fullName>
    </recommendedName>
</protein>
<evidence type="ECO:0000256" key="1">
    <source>
        <dbReference type="SAM" id="MobiDB-lite"/>
    </source>
</evidence>
<dbReference type="InterPro" id="IPR045096">
    <property type="entry name" value="EDR2-like"/>
</dbReference>
<organism evidence="4 5">
    <name type="scientific">Prorocentrum cordatum</name>
    <dbReference type="NCBI Taxonomy" id="2364126"/>
    <lineage>
        <taxon>Eukaryota</taxon>
        <taxon>Sar</taxon>
        <taxon>Alveolata</taxon>
        <taxon>Dinophyceae</taxon>
        <taxon>Prorocentrales</taxon>
        <taxon>Prorocentraceae</taxon>
        <taxon>Prorocentrum</taxon>
    </lineage>
</organism>
<keyword evidence="5" id="KW-1185">Reference proteome</keyword>
<dbReference type="Pfam" id="PF07059">
    <property type="entry name" value="EDR2_C"/>
    <property type="match status" value="1"/>
</dbReference>
<dbReference type="PANTHER" id="PTHR12136:SF41">
    <property type="entry name" value="PLECKSTRIN HOMOLOGY (PH) AND LIPID-BINDING START DOMAINS-CONTAINING PROTEIN"/>
    <property type="match status" value="1"/>
</dbReference>
<dbReference type="EMBL" id="CAUYUJ010002225">
    <property type="protein sequence ID" value="CAK0799801.1"/>
    <property type="molecule type" value="Genomic_DNA"/>
</dbReference>
<proteinExistence type="predicted"/>
<comment type="caution">
    <text evidence="4">The sequence shown here is derived from an EMBL/GenBank/DDBJ whole genome shotgun (WGS) entry which is preliminary data.</text>
</comment>
<keyword evidence="2" id="KW-1133">Transmembrane helix</keyword>
<evidence type="ECO:0000259" key="3">
    <source>
        <dbReference type="Pfam" id="PF07059"/>
    </source>
</evidence>
<feature type="region of interest" description="Disordered" evidence="1">
    <location>
        <begin position="271"/>
        <end position="296"/>
    </location>
</feature>
<keyword evidence="2" id="KW-0472">Membrane</keyword>
<feature type="transmembrane region" description="Helical" evidence="2">
    <location>
        <begin position="29"/>
        <end position="49"/>
    </location>
</feature>
<dbReference type="Proteomes" id="UP001189429">
    <property type="component" value="Unassembled WGS sequence"/>
</dbReference>
<evidence type="ECO:0000313" key="4">
    <source>
        <dbReference type="EMBL" id="CAK0799801.1"/>
    </source>
</evidence>
<evidence type="ECO:0000313" key="5">
    <source>
        <dbReference type="Proteomes" id="UP001189429"/>
    </source>
</evidence>